<organism evidence="1 2">
    <name type="scientific">Paramecium sonneborni</name>
    <dbReference type="NCBI Taxonomy" id="65129"/>
    <lineage>
        <taxon>Eukaryota</taxon>
        <taxon>Sar</taxon>
        <taxon>Alveolata</taxon>
        <taxon>Ciliophora</taxon>
        <taxon>Intramacronucleata</taxon>
        <taxon>Oligohymenophorea</taxon>
        <taxon>Peniculida</taxon>
        <taxon>Parameciidae</taxon>
        <taxon>Paramecium</taxon>
    </lineage>
</organism>
<accession>A0A8S1QU36</accession>
<name>A0A8S1QU36_9CILI</name>
<dbReference type="EMBL" id="CAJJDN010000116">
    <property type="protein sequence ID" value="CAD8118177.1"/>
    <property type="molecule type" value="Genomic_DNA"/>
</dbReference>
<protein>
    <submittedName>
        <fullName evidence="1">Uncharacterized protein</fullName>
    </submittedName>
</protein>
<evidence type="ECO:0000313" key="1">
    <source>
        <dbReference type="EMBL" id="CAD8118177.1"/>
    </source>
</evidence>
<sequence length="370" mass="44201">MNSSVAHIMDTAMIYLYQILVTQSSIQLSDKYEQSEHKHTSIIVFQRYISEIKAIFIYAYDNNSFIIIQQQHIDVDQLTSNLNHYYEAIENFLTSILDQNKEVCLHFINYGPDFIEEKVETIQHALKLLELPSPKSKIIIWMNNQYLVQPKKGYLMIQYSLNQSVLLKFQQDIIQNQEVYEKFTQKQIKQVQEIHQEFIKQLELNEQYVQMYNIYSLIKDVTFIHDIPNSIYYLAKFLVNLPKYTSQETLEMISKLKLYKQNHVYIQLQKQTNQKKNDGYKQVVLTQLAPFKEEKNRHFPMKGPHCQKCKVCQKSNNQKVHKSSFICESCHKYYHINVTLCTDKCFKQFHLNPAYYLKRKRSKKQTKVEE</sequence>
<proteinExistence type="predicted"/>
<dbReference type="OrthoDB" id="304889at2759"/>
<dbReference type="AlphaFoldDB" id="A0A8S1QU36"/>
<keyword evidence="2" id="KW-1185">Reference proteome</keyword>
<reference evidence="1" key="1">
    <citation type="submission" date="2021-01" db="EMBL/GenBank/DDBJ databases">
        <authorList>
            <consortium name="Genoscope - CEA"/>
            <person name="William W."/>
        </authorList>
    </citation>
    <scope>NUCLEOTIDE SEQUENCE</scope>
</reference>
<comment type="caution">
    <text evidence="1">The sequence shown here is derived from an EMBL/GenBank/DDBJ whole genome shotgun (WGS) entry which is preliminary data.</text>
</comment>
<dbReference type="Proteomes" id="UP000692954">
    <property type="component" value="Unassembled WGS sequence"/>
</dbReference>
<gene>
    <name evidence="1" type="ORF">PSON_ATCC_30995.1.T1160091</name>
</gene>
<evidence type="ECO:0000313" key="2">
    <source>
        <dbReference type="Proteomes" id="UP000692954"/>
    </source>
</evidence>